<keyword evidence="4" id="KW-1185">Reference proteome</keyword>
<evidence type="ECO:0000256" key="1">
    <source>
        <dbReference type="SAM" id="MobiDB-lite"/>
    </source>
</evidence>
<dbReference type="InterPro" id="IPR000914">
    <property type="entry name" value="SBP_5_dom"/>
</dbReference>
<protein>
    <recommendedName>
        <fullName evidence="2">Solute-binding protein family 5 domain-containing protein</fullName>
    </recommendedName>
</protein>
<feature type="domain" description="Solute-binding protein family 5" evidence="2">
    <location>
        <begin position="29"/>
        <end position="186"/>
    </location>
</feature>
<comment type="caution">
    <text evidence="3">The sequence shown here is derived from an EMBL/GenBank/DDBJ whole genome shotgun (WGS) entry which is preliminary data.</text>
</comment>
<dbReference type="Gene3D" id="3.40.190.10">
    <property type="entry name" value="Periplasmic binding protein-like II"/>
    <property type="match status" value="1"/>
</dbReference>
<dbReference type="Pfam" id="PF00496">
    <property type="entry name" value="SBP_bac_5"/>
    <property type="match status" value="1"/>
</dbReference>
<evidence type="ECO:0000313" key="4">
    <source>
        <dbReference type="Proteomes" id="UP001500418"/>
    </source>
</evidence>
<feature type="region of interest" description="Disordered" evidence="1">
    <location>
        <begin position="369"/>
        <end position="417"/>
    </location>
</feature>
<gene>
    <name evidence="3" type="ORF">GCM10009575_003640</name>
</gene>
<organism evidence="3 4">
    <name type="scientific">Streptomyces rhizosphaericus</name>
    <dbReference type="NCBI Taxonomy" id="114699"/>
    <lineage>
        <taxon>Bacteria</taxon>
        <taxon>Bacillati</taxon>
        <taxon>Actinomycetota</taxon>
        <taxon>Actinomycetes</taxon>
        <taxon>Kitasatosporales</taxon>
        <taxon>Streptomycetaceae</taxon>
        <taxon>Streptomyces</taxon>
        <taxon>Streptomyces violaceusniger group</taxon>
    </lineage>
</organism>
<dbReference type="PANTHER" id="PTHR30290">
    <property type="entry name" value="PERIPLASMIC BINDING COMPONENT OF ABC TRANSPORTER"/>
    <property type="match status" value="1"/>
</dbReference>
<sequence length="417" mass="44397">MTAAHPRALADVCGRVRPYITAVRGQLTPRKDGRRLTFALRRGLRFCDGTPVNAEAVRKSLERGKDHPESLIASQLTTIDTVRAPDPRTVVLELTEADHQLPALPAGKTGMMVSPTAFGKDEARLATRPVGHGPLRLVSYTQNSMASLRRDPGYWNAGHIAVERFEVRRGPPSPADSEQFGHGEVDHQPFPPGYPGFDPALGAVYWHDPGRARALLREAGYHDGVRVTITTAQPQGAPEPLQAQLNRVGIRARNEVIPEARASQVVYVQHSRALYMDQFAGRESPVQAMQVLFGAEGLMNPSRRTTPELDAAVAAVRRTPAGVAALSGSAAGGHRGGGAHDAERVPVHRAARPRPYVLRVRHPLAPRGAAVRGGLRTGSAGGRRGDHRAGCGGPGRGPGAAGPDARRARPGAAAGQP</sequence>
<reference evidence="3 4" key="1">
    <citation type="journal article" date="2019" name="Int. J. Syst. Evol. Microbiol.">
        <title>The Global Catalogue of Microorganisms (GCM) 10K type strain sequencing project: providing services to taxonomists for standard genome sequencing and annotation.</title>
        <authorList>
            <consortium name="The Broad Institute Genomics Platform"/>
            <consortium name="The Broad Institute Genome Sequencing Center for Infectious Disease"/>
            <person name="Wu L."/>
            <person name="Ma J."/>
        </authorList>
    </citation>
    <scope>NUCLEOTIDE SEQUENCE [LARGE SCALE GENOMIC DNA]</scope>
    <source>
        <strain evidence="3 4">JCM 11444</strain>
    </source>
</reference>
<dbReference type="Gene3D" id="3.10.105.10">
    <property type="entry name" value="Dipeptide-binding Protein, Domain 3"/>
    <property type="match status" value="1"/>
</dbReference>
<evidence type="ECO:0000313" key="3">
    <source>
        <dbReference type="EMBL" id="GAA0915845.1"/>
    </source>
</evidence>
<proteinExistence type="predicted"/>
<dbReference type="Gene3D" id="3.90.76.10">
    <property type="entry name" value="Dipeptide-binding Protein, Domain 1"/>
    <property type="match status" value="1"/>
</dbReference>
<feature type="compositionally biased region" description="Gly residues" evidence="1">
    <location>
        <begin position="390"/>
        <end position="400"/>
    </location>
</feature>
<accession>A0ABN1NSC5</accession>
<evidence type="ECO:0000259" key="2">
    <source>
        <dbReference type="Pfam" id="PF00496"/>
    </source>
</evidence>
<dbReference type="EMBL" id="BAAAID010000001">
    <property type="protein sequence ID" value="GAA0915845.1"/>
    <property type="molecule type" value="Genomic_DNA"/>
</dbReference>
<dbReference type="SUPFAM" id="SSF53850">
    <property type="entry name" value="Periplasmic binding protein-like II"/>
    <property type="match status" value="1"/>
</dbReference>
<name>A0ABN1NSC5_9ACTN</name>
<dbReference type="InterPro" id="IPR039424">
    <property type="entry name" value="SBP_5"/>
</dbReference>
<dbReference type="Proteomes" id="UP001500418">
    <property type="component" value="Unassembled WGS sequence"/>
</dbReference>